<proteinExistence type="predicted"/>
<protein>
    <submittedName>
        <fullName evidence="2">Uncharacterized protein</fullName>
    </submittedName>
</protein>
<evidence type="ECO:0000313" key="3">
    <source>
        <dbReference type="Proteomes" id="UP000296216"/>
    </source>
</evidence>
<dbReference type="EMBL" id="CP038631">
    <property type="protein sequence ID" value="QCC45399.1"/>
    <property type="molecule type" value="Genomic_DNA"/>
</dbReference>
<organism evidence="2 3">
    <name type="scientific">Halobacterium salinarum (strain ATCC 33171 / DSM 3754 / JCM 8978 / NBRC 102687 / NCIMB 764 / 91-R6)</name>
    <dbReference type="NCBI Taxonomy" id="2597657"/>
    <lineage>
        <taxon>Archaea</taxon>
        <taxon>Methanobacteriati</taxon>
        <taxon>Methanobacteriota</taxon>
        <taxon>Stenosarchaea group</taxon>
        <taxon>Halobacteria</taxon>
        <taxon>Halobacteriales</taxon>
        <taxon>Halobacteriaceae</taxon>
        <taxon>Halobacterium</taxon>
    </lineage>
</organism>
<evidence type="ECO:0000256" key="1">
    <source>
        <dbReference type="SAM" id="MobiDB-lite"/>
    </source>
</evidence>
<evidence type="ECO:0000313" key="2">
    <source>
        <dbReference type="EMBL" id="QCC45399.1"/>
    </source>
</evidence>
<accession>A0A4D6GUG0</accession>
<sequence>MALERDPAHLGDIGDEDPEKEPDPDRVYEQEAEQNMTP</sequence>
<name>A0A4D6GUG0_HALS9</name>
<reference evidence="2 3" key="1">
    <citation type="journal article" date="2019" name="Microbiol. Resour. Announc.">
        <title>The Genome Sequence of the Halobacterium salinarum Type Strain Is Closely Related to That of Laboratory Strains NRC-1 and R1.</title>
        <authorList>
            <person name="Pfeiffer F."/>
            <person name="Marchfelder A."/>
            <person name="Habermann B."/>
            <person name="Dyall-Smith M.L."/>
        </authorList>
    </citation>
    <scope>NUCLEOTIDE SEQUENCE [LARGE SCALE GENOMIC DNA]</scope>
    <source>
        <strain evidence="3">ATCC 33171 / DSM 3754 / JCM 8978 / NBRC 102687 / NCIMB 764 / 91-R6</strain>
    </source>
</reference>
<dbReference type="AlphaFoldDB" id="A0A4D6GUG0"/>
<gene>
    <name evidence="2" type="ORF">HBSAL_08760</name>
</gene>
<dbReference type="Proteomes" id="UP000296216">
    <property type="component" value="Chromosome"/>
</dbReference>
<feature type="region of interest" description="Disordered" evidence="1">
    <location>
        <begin position="1"/>
        <end position="38"/>
    </location>
</feature>